<dbReference type="Proteomes" id="UP000236291">
    <property type="component" value="Unassembled WGS sequence"/>
</dbReference>
<dbReference type="AlphaFoldDB" id="A0A2K3KHJ4"/>
<name>A0A2K3KHJ4_TRIPR</name>
<comment type="caution">
    <text evidence="1">The sequence shown here is derived from an EMBL/GenBank/DDBJ whole genome shotgun (WGS) entry which is preliminary data.</text>
</comment>
<reference evidence="1 2" key="2">
    <citation type="journal article" date="2017" name="Front. Plant Sci.">
        <title>Gene Classification and Mining of Molecular Markers Useful in Red Clover (Trifolium pratense) Breeding.</title>
        <authorList>
            <person name="Istvanek J."/>
            <person name="Dluhosova J."/>
            <person name="Dluhos P."/>
            <person name="Patkova L."/>
            <person name="Nedelnik J."/>
            <person name="Repkova J."/>
        </authorList>
    </citation>
    <scope>NUCLEOTIDE SEQUENCE [LARGE SCALE GENOMIC DNA]</scope>
    <source>
        <strain evidence="2">cv. Tatra</strain>
        <tissue evidence="1">Young leaves</tissue>
    </source>
</reference>
<protein>
    <submittedName>
        <fullName evidence="1">Uncharacterized protein</fullName>
    </submittedName>
</protein>
<sequence>MTIDAPEGDDRTTIPAVYAISKPEISLPSPDSNEEALMRHFNAHLNDSWENFPKAMVITSGGVSKNR</sequence>
<dbReference type="EMBL" id="ASHM01184479">
    <property type="protein sequence ID" value="PNX65760.1"/>
    <property type="molecule type" value="Genomic_DNA"/>
</dbReference>
<gene>
    <name evidence="1" type="ORF">L195_g062759</name>
</gene>
<reference evidence="1 2" key="1">
    <citation type="journal article" date="2014" name="Am. J. Bot.">
        <title>Genome assembly and annotation for red clover (Trifolium pratense; Fabaceae).</title>
        <authorList>
            <person name="Istvanek J."/>
            <person name="Jaros M."/>
            <person name="Krenek A."/>
            <person name="Repkova J."/>
        </authorList>
    </citation>
    <scope>NUCLEOTIDE SEQUENCE [LARGE SCALE GENOMIC DNA]</scope>
    <source>
        <strain evidence="2">cv. Tatra</strain>
        <tissue evidence="1">Young leaves</tissue>
    </source>
</reference>
<organism evidence="1 2">
    <name type="scientific">Trifolium pratense</name>
    <name type="common">Red clover</name>
    <dbReference type="NCBI Taxonomy" id="57577"/>
    <lineage>
        <taxon>Eukaryota</taxon>
        <taxon>Viridiplantae</taxon>
        <taxon>Streptophyta</taxon>
        <taxon>Embryophyta</taxon>
        <taxon>Tracheophyta</taxon>
        <taxon>Spermatophyta</taxon>
        <taxon>Magnoliopsida</taxon>
        <taxon>eudicotyledons</taxon>
        <taxon>Gunneridae</taxon>
        <taxon>Pentapetalae</taxon>
        <taxon>rosids</taxon>
        <taxon>fabids</taxon>
        <taxon>Fabales</taxon>
        <taxon>Fabaceae</taxon>
        <taxon>Papilionoideae</taxon>
        <taxon>50 kb inversion clade</taxon>
        <taxon>NPAAA clade</taxon>
        <taxon>Hologalegina</taxon>
        <taxon>IRL clade</taxon>
        <taxon>Trifolieae</taxon>
        <taxon>Trifolium</taxon>
    </lineage>
</organism>
<evidence type="ECO:0000313" key="1">
    <source>
        <dbReference type="EMBL" id="PNX65760.1"/>
    </source>
</evidence>
<accession>A0A2K3KHJ4</accession>
<proteinExistence type="predicted"/>
<evidence type="ECO:0000313" key="2">
    <source>
        <dbReference type="Proteomes" id="UP000236291"/>
    </source>
</evidence>
<feature type="non-terminal residue" evidence="1">
    <location>
        <position position="67"/>
    </location>
</feature>